<dbReference type="EC" id="2.4.1.-" evidence="11"/>
<evidence type="ECO:0000256" key="5">
    <source>
        <dbReference type="ARBA" id="ARBA00022989"/>
    </source>
</evidence>
<feature type="transmembrane region" description="Helical" evidence="9">
    <location>
        <begin position="173"/>
        <end position="191"/>
    </location>
</feature>
<feature type="transmembrane region" description="Helical" evidence="9">
    <location>
        <begin position="258"/>
        <end position="276"/>
    </location>
</feature>
<evidence type="ECO:0000256" key="9">
    <source>
        <dbReference type="SAM" id="Phobius"/>
    </source>
</evidence>
<keyword evidence="12" id="KW-1185">Reference proteome</keyword>
<keyword evidence="3 11" id="KW-0808">Transferase</keyword>
<name>A0ABY7UG42_9CORY</name>
<feature type="signal peptide" evidence="10">
    <location>
        <begin position="1"/>
        <end position="18"/>
    </location>
</feature>
<dbReference type="InterPro" id="IPR018584">
    <property type="entry name" value="GT87"/>
</dbReference>
<dbReference type="Proteomes" id="UP001218071">
    <property type="component" value="Chromosome"/>
</dbReference>
<gene>
    <name evidence="11" type="ORF">CJEDD_00335</name>
</gene>
<dbReference type="Pfam" id="PF09594">
    <property type="entry name" value="GT87"/>
    <property type="match status" value="1"/>
</dbReference>
<dbReference type="GO" id="GO:0016757">
    <property type="term" value="F:glycosyltransferase activity"/>
    <property type="evidence" value="ECO:0007669"/>
    <property type="project" value="UniProtKB-KW"/>
</dbReference>
<feature type="transmembrane region" description="Helical" evidence="9">
    <location>
        <begin position="145"/>
        <end position="166"/>
    </location>
</feature>
<feature type="region of interest" description="Disordered" evidence="8">
    <location>
        <begin position="342"/>
        <end position="362"/>
    </location>
</feature>
<accession>A0ABY7UG42</accession>
<feature type="transmembrane region" description="Helical" evidence="9">
    <location>
        <begin position="320"/>
        <end position="339"/>
    </location>
</feature>
<reference evidence="11 12" key="1">
    <citation type="submission" date="2020-10" db="EMBL/GenBank/DDBJ databases">
        <title>Complete genome sequence of Corynebacterium jeddahense DSM 45997, type strain of Corynebacterium jeddahense.</title>
        <authorList>
            <person name="Busche T."/>
            <person name="Kalinowski J."/>
            <person name="Ruckert C."/>
        </authorList>
    </citation>
    <scope>NUCLEOTIDE SEQUENCE [LARGE SCALE GENOMIC DNA]</scope>
    <source>
        <strain evidence="11 12">DSM 45997</strain>
    </source>
</reference>
<keyword evidence="5 9" id="KW-1133">Transmembrane helix</keyword>
<feature type="chain" id="PRO_5046094313" evidence="10">
    <location>
        <begin position="19"/>
        <end position="362"/>
    </location>
</feature>
<feature type="transmembrane region" description="Helical" evidence="9">
    <location>
        <begin position="80"/>
        <end position="97"/>
    </location>
</feature>
<sequence length="362" mass="39501">MILLAIAVALAAFRYATGDLPSAFTTDFPSDLEVYLLGGRKVAEHLPLYGDDLLPGLPFTYPPFAAVVFSWFHESEALGVAWKIASVAVLAGVVAASSETKRGVALLTAFFVLCTGPVQGTLYFGQINLFLMGLVCLDFLPKNRLPGIGTGLAAGLKLTPAFFVVLLIQQRRWGAVFVAAFTFVCTVATGMEVTDAGEFWTHDIFQTARVGTDDNPGAQSIRQLLARAGVDDPRVWLALSLAVTVLALFASRRASAPLAASFIGMAACMVSPFSWFHHWVWIVPWGVFVFEEYGALVFLLLMLPFVSVNVSDGLFEVPQLLFMLVPVCFMAVYALRSGYAHSNHRRGDRDSHRPHPRPVRRS</sequence>
<protein>
    <submittedName>
        <fullName evidence="11">Polyprenol-phosphate-mannose-dependent alpha-(1-2)-phosphatidylinositol mannoside mannosyltransferase</fullName>
        <ecNumber evidence="11">2.4.1.-</ecNumber>
    </submittedName>
</protein>
<keyword evidence="6 9" id="KW-0472">Membrane</keyword>
<feature type="transmembrane region" description="Helical" evidence="9">
    <location>
        <begin position="104"/>
        <end position="125"/>
    </location>
</feature>
<evidence type="ECO:0000313" key="11">
    <source>
        <dbReference type="EMBL" id="WCZ37703.1"/>
    </source>
</evidence>
<evidence type="ECO:0000256" key="8">
    <source>
        <dbReference type="SAM" id="MobiDB-lite"/>
    </source>
</evidence>
<evidence type="ECO:0000256" key="4">
    <source>
        <dbReference type="ARBA" id="ARBA00022692"/>
    </source>
</evidence>
<evidence type="ECO:0000256" key="1">
    <source>
        <dbReference type="ARBA" id="ARBA00004651"/>
    </source>
</evidence>
<evidence type="ECO:0000256" key="3">
    <source>
        <dbReference type="ARBA" id="ARBA00022679"/>
    </source>
</evidence>
<comment type="subcellular location">
    <subcellularLocation>
        <location evidence="1">Cell membrane</location>
        <topology evidence="1">Multi-pass membrane protein</topology>
    </subcellularLocation>
</comment>
<evidence type="ECO:0000256" key="7">
    <source>
        <dbReference type="ARBA" id="ARBA00024033"/>
    </source>
</evidence>
<evidence type="ECO:0000313" key="12">
    <source>
        <dbReference type="Proteomes" id="UP001218071"/>
    </source>
</evidence>
<keyword evidence="11" id="KW-0328">Glycosyltransferase</keyword>
<organism evidence="11 12">
    <name type="scientific">Corynebacterium jeddahense</name>
    <dbReference type="NCBI Taxonomy" id="1414719"/>
    <lineage>
        <taxon>Bacteria</taxon>
        <taxon>Bacillati</taxon>
        <taxon>Actinomycetota</taxon>
        <taxon>Actinomycetes</taxon>
        <taxon>Mycobacteriales</taxon>
        <taxon>Corynebacteriaceae</taxon>
        <taxon>Corynebacterium</taxon>
    </lineage>
</organism>
<comment type="similarity">
    <text evidence="7">Belongs to the glycosyltransferase 87 family.</text>
</comment>
<keyword evidence="10" id="KW-0732">Signal</keyword>
<keyword evidence="4 9" id="KW-0812">Transmembrane</keyword>
<proteinExistence type="inferred from homology"/>
<dbReference type="RefSeq" id="WP_273657556.1">
    <property type="nucleotide sequence ID" value="NZ_CP063194.1"/>
</dbReference>
<evidence type="ECO:0000256" key="2">
    <source>
        <dbReference type="ARBA" id="ARBA00022475"/>
    </source>
</evidence>
<evidence type="ECO:0000256" key="10">
    <source>
        <dbReference type="SAM" id="SignalP"/>
    </source>
</evidence>
<feature type="transmembrane region" description="Helical" evidence="9">
    <location>
        <begin position="282"/>
        <end position="308"/>
    </location>
</feature>
<evidence type="ECO:0000256" key="6">
    <source>
        <dbReference type="ARBA" id="ARBA00023136"/>
    </source>
</evidence>
<dbReference type="EMBL" id="CP063194">
    <property type="protein sequence ID" value="WCZ37703.1"/>
    <property type="molecule type" value="Genomic_DNA"/>
</dbReference>
<keyword evidence="2" id="KW-1003">Cell membrane</keyword>